<proteinExistence type="predicted"/>
<name>A0ABM9FUA4_9VIBR</name>
<reference evidence="1" key="1">
    <citation type="submission" date="2022-06" db="EMBL/GenBank/DDBJ databases">
        <authorList>
            <person name="Goudenege D."/>
            <person name="Le Roux F."/>
        </authorList>
    </citation>
    <scope>NUCLEOTIDE SEQUENCE</scope>
    <source>
        <strain evidence="1">12-063</strain>
    </source>
</reference>
<comment type="caution">
    <text evidence="1">The sequence shown here is derived from an EMBL/GenBank/DDBJ whole genome shotgun (WGS) entry which is preliminary data.</text>
</comment>
<accession>A0ABM9FUA4</accession>
<organism evidence="1 2">
    <name type="scientific">Vibrio aestuarianus</name>
    <dbReference type="NCBI Taxonomy" id="28171"/>
    <lineage>
        <taxon>Bacteria</taxon>
        <taxon>Pseudomonadati</taxon>
        <taxon>Pseudomonadota</taxon>
        <taxon>Gammaproteobacteria</taxon>
        <taxon>Vibrionales</taxon>
        <taxon>Vibrionaceae</taxon>
        <taxon>Vibrio</taxon>
    </lineage>
</organism>
<dbReference type="Proteomes" id="UP001152658">
    <property type="component" value="Unassembled WGS sequence"/>
</dbReference>
<evidence type="ECO:0008006" key="3">
    <source>
        <dbReference type="Google" id="ProtNLM"/>
    </source>
</evidence>
<protein>
    <recommendedName>
        <fullName evidence="3">Nucleoid-associated protein</fullName>
    </recommendedName>
</protein>
<evidence type="ECO:0000313" key="1">
    <source>
        <dbReference type="EMBL" id="CAH8241700.1"/>
    </source>
</evidence>
<evidence type="ECO:0000313" key="2">
    <source>
        <dbReference type="Proteomes" id="UP001152658"/>
    </source>
</evidence>
<keyword evidence="2" id="KW-1185">Reference proteome</keyword>
<dbReference type="EMBL" id="CALYLK010000139">
    <property type="protein sequence ID" value="CAH8241700.1"/>
    <property type="molecule type" value="Genomic_DNA"/>
</dbReference>
<dbReference type="InterPro" id="IPR007358">
    <property type="entry name" value="Nucleoid_associated_NdpA"/>
</dbReference>
<sequence>MAVLNPTVIESLQIENFIYHVIRHDLDDPSFNDEVALEQEQKEFFERQIRRACEGTQFLFSNPDDNSCRLDCLGILEDITTLVPKSRILTQRFFSAHNRTMSDGIFIVAVVSVLVGDQRHKLLSFLKIDFTTVYQQQRNEINGRHVVSLTRIIDSLADTPRALQKWAVIDPGSEFAWDVIALQRGKTDKVKDTNEAISDYFRNFLQVIVRDNPSSLTKKTVSKTSDWSKEVAGLLPPHVKHTDIKARSVSFFDSHDQFDTDSYVEHVLGSFIPPELKEDELTEEQQQQKAIYLQQQTECKDSLIDMLTTSEISGQVFECRPNSIPSANRKSKLVTGEDVAIFFKGELADNNIKIEEENGEKVITIRTTQFEMT</sequence>
<gene>
    <name evidence="1" type="ORF">VAE063_980110</name>
</gene>
<dbReference type="RefSeq" id="WP_142615624.1">
    <property type="nucleotide sequence ID" value="NZ_CALYLA010000023.1"/>
</dbReference>
<dbReference type="Pfam" id="PF04245">
    <property type="entry name" value="NA37"/>
    <property type="match status" value="1"/>
</dbReference>